<dbReference type="GO" id="GO:0003964">
    <property type="term" value="F:RNA-directed DNA polymerase activity"/>
    <property type="evidence" value="ECO:0007669"/>
    <property type="project" value="UniProtKB-KW"/>
</dbReference>
<gene>
    <name evidence="8" type="ORF">RF55_8096</name>
</gene>
<dbReference type="CDD" id="cd01647">
    <property type="entry name" value="RT_LTR"/>
    <property type="match status" value="1"/>
</dbReference>
<reference evidence="8 9" key="1">
    <citation type="submission" date="2015-04" db="EMBL/GenBank/DDBJ databases">
        <title>Lasius niger genome sequencing.</title>
        <authorList>
            <person name="Konorov E.A."/>
            <person name="Nikitin M.A."/>
            <person name="Kirill M.V."/>
            <person name="Chang P."/>
        </authorList>
    </citation>
    <scope>NUCLEOTIDE SEQUENCE [LARGE SCALE GENOMIC DNA]</scope>
    <source>
        <tissue evidence="8">Whole</tissue>
    </source>
</reference>
<feature type="compositionally biased region" description="Acidic residues" evidence="6">
    <location>
        <begin position="294"/>
        <end position="317"/>
    </location>
</feature>
<proteinExistence type="predicted"/>
<dbReference type="EC" id="2.7.7.49" evidence="1"/>
<dbReference type="FunFam" id="3.30.70.270:FF:000020">
    <property type="entry name" value="Transposon Tf2-6 polyprotein-like Protein"/>
    <property type="match status" value="1"/>
</dbReference>
<dbReference type="Proteomes" id="UP000036403">
    <property type="component" value="Unassembled WGS sequence"/>
</dbReference>
<dbReference type="EMBL" id="LBMM01004933">
    <property type="protein sequence ID" value="KMQ91976.1"/>
    <property type="molecule type" value="Genomic_DNA"/>
</dbReference>
<feature type="compositionally biased region" description="Basic and acidic residues" evidence="6">
    <location>
        <begin position="31"/>
        <end position="48"/>
    </location>
</feature>
<feature type="compositionally biased region" description="Acidic residues" evidence="6">
    <location>
        <begin position="338"/>
        <end position="348"/>
    </location>
</feature>
<protein>
    <recommendedName>
        <fullName evidence="1">RNA-directed DNA polymerase</fullName>
        <ecNumber evidence="1">2.7.7.49</ecNumber>
    </recommendedName>
</protein>
<evidence type="ECO:0000256" key="2">
    <source>
        <dbReference type="ARBA" id="ARBA00022695"/>
    </source>
</evidence>
<dbReference type="OrthoDB" id="5982854at2759"/>
<dbReference type="CDD" id="cd09274">
    <property type="entry name" value="RNase_HI_RT_Ty3"/>
    <property type="match status" value="1"/>
</dbReference>
<dbReference type="PaxDb" id="67767-A0A0J7KNY2"/>
<keyword evidence="4" id="KW-0255">Endonuclease</keyword>
<name>A0A0J7KNY2_LASNI</name>
<feature type="compositionally biased region" description="Acidic residues" evidence="6">
    <location>
        <begin position="225"/>
        <end position="234"/>
    </location>
</feature>
<dbReference type="Pfam" id="PF17919">
    <property type="entry name" value="RT_RNaseH_2"/>
    <property type="match status" value="1"/>
</dbReference>
<dbReference type="InterPro" id="IPR041577">
    <property type="entry name" value="RT_RNaseH_2"/>
</dbReference>
<dbReference type="FunFam" id="3.10.20.370:FF:000001">
    <property type="entry name" value="Retrovirus-related Pol polyprotein from transposon 17.6-like protein"/>
    <property type="match status" value="1"/>
</dbReference>
<feature type="compositionally biased region" description="Basic and acidic residues" evidence="6">
    <location>
        <begin position="134"/>
        <end position="156"/>
    </location>
</feature>
<keyword evidence="5" id="KW-0695">RNA-directed DNA polymerase</keyword>
<dbReference type="Gene3D" id="3.10.10.10">
    <property type="entry name" value="HIV Type 1 Reverse Transcriptase, subunit A, domain 1"/>
    <property type="match status" value="1"/>
</dbReference>
<feature type="compositionally biased region" description="Basic and acidic residues" evidence="6">
    <location>
        <begin position="443"/>
        <end position="457"/>
    </location>
</feature>
<feature type="compositionally biased region" description="Basic and acidic residues" evidence="6">
    <location>
        <begin position="213"/>
        <end position="224"/>
    </location>
</feature>
<dbReference type="PROSITE" id="PS50878">
    <property type="entry name" value="RT_POL"/>
    <property type="match status" value="1"/>
</dbReference>
<feature type="compositionally biased region" description="Basic and acidic residues" evidence="6">
    <location>
        <begin position="57"/>
        <end position="90"/>
    </location>
</feature>
<dbReference type="Gene3D" id="3.30.70.270">
    <property type="match status" value="2"/>
</dbReference>
<dbReference type="InterPro" id="IPR043128">
    <property type="entry name" value="Rev_trsase/Diguanyl_cyclase"/>
</dbReference>
<feature type="compositionally biased region" description="Basic and acidic residues" evidence="6">
    <location>
        <begin position="1115"/>
        <end position="1141"/>
    </location>
</feature>
<feature type="compositionally biased region" description="Basic and acidic residues" evidence="6">
    <location>
        <begin position="1218"/>
        <end position="1236"/>
    </location>
</feature>
<feature type="region of interest" description="Disordered" evidence="6">
    <location>
        <begin position="1077"/>
        <end position="1307"/>
    </location>
</feature>
<evidence type="ECO:0000313" key="8">
    <source>
        <dbReference type="EMBL" id="KMQ91976.1"/>
    </source>
</evidence>
<dbReference type="InterPro" id="IPR000477">
    <property type="entry name" value="RT_dom"/>
</dbReference>
<keyword evidence="4" id="KW-0378">Hydrolase</keyword>
<dbReference type="SUPFAM" id="SSF56672">
    <property type="entry name" value="DNA/RNA polymerases"/>
    <property type="match status" value="1"/>
</dbReference>
<comment type="caution">
    <text evidence="8">The sequence shown here is derived from an EMBL/GenBank/DDBJ whole genome shotgun (WGS) entry which is preliminary data.</text>
</comment>
<accession>A0A0J7KNY2</accession>
<dbReference type="PANTHER" id="PTHR37984:SF9">
    <property type="entry name" value="INTEGRASE CATALYTIC DOMAIN-CONTAINING PROTEIN"/>
    <property type="match status" value="1"/>
</dbReference>
<keyword evidence="3" id="KW-0540">Nuclease</keyword>
<dbReference type="GO" id="GO:0004519">
    <property type="term" value="F:endonuclease activity"/>
    <property type="evidence" value="ECO:0007669"/>
    <property type="project" value="UniProtKB-KW"/>
</dbReference>
<keyword evidence="2" id="KW-0808">Transferase</keyword>
<feature type="compositionally biased region" description="Acidic residues" evidence="6">
    <location>
        <begin position="355"/>
        <end position="371"/>
    </location>
</feature>
<evidence type="ECO:0000256" key="6">
    <source>
        <dbReference type="SAM" id="MobiDB-lite"/>
    </source>
</evidence>
<feature type="compositionally biased region" description="Acidic residues" evidence="6">
    <location>
        <begin position="203"/>
        <end position="212"/>
    </location>
</feature>
<feature type="compositionally biased region" description="Polar residues" evidence="6">
    <location>
        <begin position="256"/>
        <end position="269"/>
    </location>
</feature>
<evidence type="ECO:0000256" key="3">
    <source>
        <dbReference type="ARBA" id="ARBA00022722"/>
    </source>
</evidence>
<feature type="compositionally biased region" description="Basic residues" evidence="6">
    <location>
        <begin position="104"/>
        <end position="118"/>
    </location>
</feature>
<feature type="region of interest" description="Disordered" evidence="6">
    <location>
        <begin position="1"/>
        <end position="457"/>
    </location>
</feature>
<keyword evidence="9" id="KW-1185">Reference proteome</keyword>
<dbReference type="Pfam" id="PF00078">
    <property type="entry name" value="RVT_1"/>
    <property type="match status" value="1"/>
</dbReference>
<sequence>MMWKNGIFSVKFDKENETNEEPNVGKKNARRKIETSREETGKLIECKKMNAKTSKVKMKEQNRFNCKKKDWPDTDRSTSDETSERSDEPRRYRKIKEKIQRGMTKIKKKRKRRRRKAKISSSDADTTTSEDEEKEKRDVTTRGDKWKKTSDTRSMEESDDETETSMSRMSAKSNRERKIKAIGGLTRETSEEESVNERTSAEESSEECQESSENEKTETYRTDESETSESENAEIESIYRNETSAEEDSSVRSYIESASETNDTDNQIPSSIFDSDEEERDERNETEITNETSEMSETDPDSDLEDTEISEDDDDEDRYTSRSSETERYDSESQIASIEDDTSEDEQLETTNNAEETDSSGIDENEDDESLVESANETASDEKTESTNQSMETNTSGFEESETETTESEGWIIPAIKGSPSEKEDTEDDTIQDTSKKKRTMNKRVEKGTIEQRSKGKKEIERILDKYEKIFESGIGRVKNYKHKIEMIDEKGFKRKTYPVPEVYRERVRKHIADWEEQGIVEKAPTQYISPLVTVVKKSGELRVCLDARELNKKMRNDHAQPPTIEEIFNKIGNRKLFTTLDVTQAFWQIPLEKESRKYTGFIFNNQSYVFKRMPFGLKTAGASFTRAMNKALNDETMDFVLVYLDDILIASNSMKEHLKHIETVLKKLQKAGFKLNREKCEFAKPEIRFLGHTFNEIAADINEETRSAIRSFPRPTNKKGIQSFLGLANWDRRFIKNLARKTRPLEKLLKKDAKFNWTEEQQNAFDEIKEAFEDAPVLYLARPDRNFGVEIDASKTGLGARLYQYESNDDERKYTVAYASRSLKQAEQNYTITELECLALVFALKKWHVMLMGRKVKVNTDHKAIEFVNSCARSSERIARWIAFLQEFDLEIGHIPGKENKIADCLSRQYETEATNGRCDEEIKVCAILRHDDATDTTAWINLIKEAQARDDELIALSEQKPDKYKVRVEKLRRIVERLREAPEEIQESDGEETMTEIIKKVKERSVDAMVFRDRFDIISKDNGPTITYTMDATLRANAALEKWIGRPIRIMYEIQNGNVQRDVNAEWSERIKFHPTEQQQQQQQAQTKETPTNEGTTKKTKIEAKASTSRCDATMREKDNARNNKNGKDKAKRKNETMSKSKKNPTVRITKIEKIKSNKTRGIKELTQLVKHSNEETIVSGKRKQESRRNSYKEESSENESDDDDAFVQYKKRKPNERVLKESDEEKDKERTDNDVTSGPGECLEGSTPSTSRQEGGIQPVTDYSPVRTSTEVRTTQEGEAEGARSNSALEDQPVVADERTAVDP</sequence>
<organism evidence="8 9">
    <name type="scientific">Lasius niger</name>
    <name type="common">Black garden ant</name>
    <dbReference type="NCBI Taxonomy" id="67767"/>
    <lineage>
        <taxon>Eukaryota</taxon>
        <taxon>Metazoa</taxon>
        <taxon>Ecdysozoa</taxon>
        <taxon>Arthropoda</taxon>
        <taxon>Hexapoda</taxon>
        <taxon>Insecta</taxon>
        <taxon>Pterygota</taxon>
        <taxon>Neoptera</taxon>
        <taxon>Endopterygota</taxon>
        <taxon>Hymenoptera</taxon>
        <taxon>Apocrita</taxon>
        <taxon>Aculeata</taxon>
        <taxon>Formicoidea</taxon>
        <taxon>Formicidae</taxon>
        <taxon>Formicinae</taxon>
        <taxon>Lasius</taxon>
        <taxon>Lasius</taxon>
    </lineage>
</organism>
<evidence type="ECO:0000256" key="4">
    <source>
        <dbReference type="ARBA" id="ARBA00022759"/>
    </source>
</evidence>
<evidence type="ECO:0000313" key="9">
    <source>
        <dbReference type="Proteomes" id="UP000036403"/>
    </source>
</evidence>
<dbReference type="PANTHER" id="PTHR37984">
    <property type="entry name" value="PROTEIN CBG26694"/>
    <property type="match status" value="1"/>
</dbReference>
<feature type="compositionally biased region" description="Acidic residues" evidence="6">
    <location>
        <begin position="1199"/>
        <end position="1208"/>
    </location>
</feature>
<feature type="domain" description="Reverse transcriptase" evidence="7">
    <location>
        <begin position="516"/>
        <end position="695"/>
    </location>
</feature>
<evidence type="ECO:0000256" key="1">
    <source>
        <dbReference type="ARBA" id="ARBA00012493"/>
    </source>
</evidence>
<feature type="compositionally biased region" description="Basic and acidic residues" evidence="6">
    <location>
        <begin position="1185"/>
        <end position="1198"/>
    </location>
</feature>
<feature type="compositionally biased region" description="Basic and acidic residues" evidence="6">
    <location>
        <begin position="318"/>
        <end position="331"/>
    </location>
</feature>
<evidence type="ECO:0000259" key="7">
    <source>
        <dbReference type="PROSITE" id="PS50878"/>
    </source>
</evidence>
<dbReference type="InterPro" id="IPR043502">
    <property type="entry name" value="DNA/RNA_pol_sf"/>
</dbReference>
<keyword evidence="2" id="KW-0548">Nucleotidyltransferase</keyword>
<feature type="compositionally biased region" description="Polar residues" evidence="6">
    <location>
        <begin position="1269"/>
        <end position="1280"/>
    </location>
</feature>
<evidence type="ECO:0000256" key="5">
    <source>
        <dbReference type="ARBA" id="ARBA00022918"/>
    </source>
</evidence>
<dbReference type="STRING" id="67767.A0A0J7KNY2"/>
<dbReference type="InterPro" id="IPR050951">
    <property type="entry name" value="Retrovirus_Pol_polyprotein"/>
</dbReference>